<feature type="region of interest" description="Disordered" evidence="6">
    <location>
        <begin position="403"/>
        <end position="496"/>
    </location>
</feature>
<reference evidence="8 9" key="2">
    <citation type="submission" date="2018-11" db="EMBL/GenBank/DDBJ databases">
        <authorList>
            <consortium name="Pathogen Informatics"/>
        </authorList>
    </citation>
    <scope>NUCLEOTIDE SEQUENCE [LARGE SCALE GENOMIC DNA]</scope>
</reference>
<protein>
    <submittedName>
        <fullName evidence="10">Cleavage and polyadenylation specificity factor subunit 6</fullName>
    </submittedName>
</protein>
<evidence type="ECO:0000256" key="5">
    <source>
        <dbReference type="PROSITE-ProRule" id="PRU00176"/>
    </source>
</evidence>
<comment type="subcellular location">
    <subcellularLocation>
        <location evidence="1">Nucleus</location>
    </subcellularLocation>
</comment>
<dbReference type="EMBL" id="UYRS01000446">
    <property type="protein sequence ID" value="VDK23269.1"/>
    <property type="molecule type" value="Genomic_DNA"/>
</dbReference>
<dbReference type="InterPro" id="IPR034772">
    <property type="entry name" value="CPSF6/7"/>
</dbReference>
<dbReference type="SMART" id="SM00360">
    <property type="entry name" value="RRM"/>
    <property type="match status" value="1"/>
</dbReference>
<gene>
    <name evidence="8" type="ORF">TASK_LOCUS1565</name>
</gene>
<keyword evidence="4" id="KW-0539">Nucleus</keyword>
<keyword evidence="9" id="KW-1185">Reference proteome</keyword>
<reference evidence="10" key="1">
    <citation type="submission" date="2017-02" db="UniProtKB">
        <authorList>
            <consortium name="WormBaseParasite"/>
        </authorList>
    </citation>
    <scope>IDENTIFICATION</scope>
</reference>
<dbReference type="PROSITE" id="PS50102">
    <property type="entry name" value="RRM"/>
    <property type="match status" value="1"/>
</dbReference>
<evidence type="ECO:0000259" key="7">
    <source>
        <dbReference type="PROSITE" id="PS50102"/>
    </source>
</evidence>
<evidence type="ECO:0000256" key="3">
    <source>
        <dbReference type="ARBA" id="ARBA00022664"/>
    </source>
</evidence>
<feature type="domain" description="RRM" evidence="7">
    <location>
        <begin position="64"/>
        <end position="144"/>
    </location>
</feature>
<dbReference type="InterPro" id="IPR057951">
    <property type="entry name" value="CPSF6/7_RSLD_N"/>
</dbReference>
<dbReference type="InterPro" id="IPR000504">
    <property type="entry name" value="RRM_dom"/>
</dbReference>
<evidence type="ECO:0000256" key="1">
    <source>
        <dbReference type="ARBA" id="ARBA00004123"/>
    </source>
</evidence>
<dbReference type="GO" id="GO:0003723">
    <property type="term" value="F:RNA binding"/>
    <property type="evidence" value="ECO:0007669"/>
    <property type="project" value="UniProtKB-UniRule"/>
</dbReference>
<dbReference type="InterPro" id="IPR035979">
    <property type="entry name" value="RBD_domain_sf"/>
</dbReference>
<evidence type="ECO:0000313" key="9">
    <source>
        <dbReference type="Proteomes" id="UP000282613"/>
    </source>
</evidence>
<evidence type="ECO:0000313" key="8">
    <source>
        <dbReference type="EMBL" id="VDK23269.1"/>
    </source>
</evidence>
<dbReference type="SUPFAM" id="SSF54928">
    <property type="entry name" value="RNA-binding domain, RBD"/>
    <property type="match status" value="1"/>
</dbReference>
<evidence type="ECO:0000256" key="2">
    <source>
        <dbReference type="ARBA" id="ARBA00006265"/>
    </source>
</evidence>
<feature type="compositionally biased region" description="Basic and acidic residues" evidence="6">
    <location>
        <begin position="458"/>
        <end position="477"/>
    </location>
</feature>
<dbReference type="STRING" id="60517.A0A0R3VVX6"/>
<evidence type="ECO:0000256" key="4">
    <source>
        <dbReference type="ARBA" id="ARBA00023242"/>
    </source>
</evidence>
<dbReference type="Proteomes" id="UP000282613">
    <property type="component" value="Unassembled WGS sequence"/>
</dbReference>
<feature type="compositionally biased region" description="Basic residues" evidence="6">
    <location>
        <begin position="439"/>
        <end position="456"/>
    </location>
</feature>
<proteinExistence type="inferred from homology"/>
<name>A0A0R3VVX6_TAEAS</name>
<dbReference type="OrthoDB" id="10065185at2759"/>
<keyword evidence="3" id="KW-0507">mRNA processing</keyword>
<keyword evidence="5" id="KW-0694">RNA-binding</keyword>
<organism evidence="10">
    <name type="scientific">Taenia asiatica</name>
    <name type="common">Asian tapeworm</name>
    <dbReference type="NCBI Taxonomy" id="60517"/>
    <lineage>
        <taxon>Eukaryota</taxon>
        <taxon>Metazoa</taxon>
        <taxon>Spiralia</taxon>
        <taxon>Lophotrochozoa</taxon>
        <taxon>Platyhelminthes</taxon>
        <taxon>Cestoda</taxon>
        <taxon>Eucestoda</taxon>
        <taxon>Cyclophyllidea</taxon>
        <taxon>Taeniidae</taxon>
        <taxon>Taenia</taxon>
    </lineage>
</organism>
<dbReference type="InterPro" id="IPR012677">
    <property type="entry name" value="Nucleotide-bd_a/b_plait_sf"/>
</dbReference>
<dbReference type="Gene3D" id="3.30.70.330">
    <property type="match status" value="1"/>
</dbReference>
<dbReference type="Pfam" id="PF00076">
    <property type="entry name" value="RRM_1"/>
    <property type="match status" value="1"/>
</dbReference>
<evidence type="ECO:0000313" key="10">
    <source>
        <dbReference type="WBParaSite" id="TASK_0000156301-mRNA-1"/>
    </source>
</evidence>
<dbReference type="AlphaFoldDB" id="A0A0R3VVX6"/>
<dbReference type="GO" id="GO:0006397">
    <property type="term" value="P:mRNA processing"/>
    <property type="evidence" value="ECO:0007669"/>
    <property type="project" value="UniProtKB-KW"/>
</dbReference>
<evidence type="ECO:0000256" key="6">
    <source>
        <dbReference type="SAM" id="MobiDB-lite"/>
    </source>
</evidence>
<feature type="compositionally biased region" description="Basic and acidic residues" evidence="6">
    <location>
        <begin position="38"/>
        <end position="48"/>
    </location>
</feature>
<feature type="region of interest" description="Disordered" evidence="6">
    <location>
        <begin position="33"/>
        <end position="57"/>
    </location>
</feature>
<dbReference type="PANTHER" id="PTHR23204">
    <property type="entry name" value="CLEAVAGE AND POLYADENYLATION SPECIFIC FACTOR"/>
    <property type="match status" value="1"/>
</dbReference>
<comment type="similarity">
    <text evidence="2">Belongs to the RRM CPSF6/7 family.</text>
</comment>
<accession>A0A0R3VVX6</accession>
<sequence length="496" mass="52910">MDNGAEIDLYDNIEEDFVQESNELTELYDDVIIPPSSKPEHTGSDSKVKPVAAPAQTPHTGKRFATYLGNLTWWSTDVDIQEAFSSIGIRDILEIKFHENRQNGQSKGFCVIVFGSESSVKIGMEKISKIEINGQQPVLTYCTKQSLAVFEKAASNDGAIQNSSASALLGAASNSRITSGSSNGRLPPPLMSTPALPASLGFSMRGSSSLMGRASSTRSAGGALSLGIPNLSQGFQNLLMSGFNLPATLSANPGSSLIPTPPLAIPGASGANAHINPNFLQQGGLNQAGAVGANSLLQTQLGASVLRPQLDQFGRSAVQTYAPGGQAVKISEAEFEDIMEKNKTVSSTAINRAVADAACGNYPRAIETLVTAISLIKQSKIANDDRCKILITSLQDTLHGIEMKSYGSKSGGSSSGGGRRRRRSYSNSGSEGGDDYRGGSRHHRSGRHRSRSRSPRGPRNDDKRHRSSRNEHDRLGGRDYYGGGSPSYRESTRYRQ</sequence>
<dbReference type="GO" id="GO:0005634">
    <property type="term" value="C:nucleus"/>
    <property type="evidence" value="ECO:0007669"/>
    <property type="project" value="UniProtKB-SubCell"/>
</dbReference>
<dbReference type="WBParaSite" id="TASK_0000156301-mRNA-1">
    <property type="protein sequence ID" value="TASK_0000156301-mRNA-1"/>
    <property type="gene ID" value="TASK_0000156301"/>
</dbReference>
<dbReference type="Pfam" id="PF25524">
    <property type="entry name" value="RSLD_CPSF6"/>
    <property type="match status" value="1"/>
</dbReference>